<dbReference type="VEuPathDB" id="FungiDB:PITG_11634"/>
<accession>D0NI77</accession>
<gene>
    <name evidence="2" type="ORF">PITG_11634</name>
</gene>
<dbReference type="GeneID" id="9470696"/>
<dbReference type="AlphaFoldDB" id="D0NI77"/>
<name>D0NI77_PHYIT</name>
<organism evidence="2 3">
    <name type="scientific">Phytophthora infestans (strain T30-4)</name>
    <name type="common">Potato late blight agent</name>
    <dbReference type="NCBI Taxonomy" id="403677"/>
    <lineage>
        <taxon>Eukaryota</taxon>
        <taxon>Sar</taxon>
        <taxon>Stramenopiles</taxon>
        <taxon>Oomycota</taxon>
        <taxon>Peronosporomycetes</taxon>
        <taxon>Peronosporales</taxon>
        <taxon>Peronosporaceae</taxon>
        <taxon>Phytophthora</taxon>
    </lineage>
</organism>
<proteinExistence type="predicted"/>
<dbReference type="EMBL" id="DS028139">
    <property type="protein sequence ID" value="EEY59162.1"/>
    <property type="molecule type" value="Genomic_DNA"/>
</dbReference>
<dbReference type="RefSeq" id="XP_002901176.1">
    <property type="nucleotide sequence ID" value="XM_002901130.1"/>
</dbReference>
<dbReference type="InParanoid" id="D0NI77"/>
<evidence type="ECO:0000313" key="3">
    <source>
        <dbReference type="Proteomes" id="UP000006643"/>
    </source>
</evidence>
<evidence type="ECO:0000313" key="2">
    <source>
        <dbReference type="EMBL" id="EEY59162.1"/>
    </source>
</evidence>
<protein>
    <submittedName>
        <fullName evidence="2">Uncharacterized protein</fullName>
    </submittedName>
</protein>
<dbReference type="Proteomes" id="UP000006643">
    <property type="component" value="Unassembled WGS sequence"/>
</dbReference>
<feature type="region of interest" description="Disordered" evidence="1">
    <location>
        <begin position="76"/>
        <end position="96"/>
    </location>
</feature>
<keyword evidence="3" id="KW-1185">Reference proteome</keyword>
<sequence>MAFRAIFIFVYKLPGQCTNLALERGENSNIQWLQKVRAIGRQKDKLDTLLYCRVNHLSRIIICAAIQDQHERTFNCSSKKRSHSSNRPPFMKPEDY</sequence>
<reference evidence="3" key="1">
    <citation type="journal article" date="2009" name="Nature">
        <title>Genome sequence and analysis of the Irish potato famine pathogen Phytophthora infestans.</title>
        <authorList>
            <consortium name="The Broad Institute Genome Sequencing Platform"/>
            <person name="Haas B.J."/>
            <person name="Kamoun S."/>
            <person name="Zody M.C."/>
            <person name="Jiang R.H."/>
            <person name="Handsaker R.E."/>
            <person name="Cano L.M."/>
            <person name="Grabherr M."/>
            <person name="Kodira C.D."/>
            <person name="Raffaele S."/>
            <person name="Torto-Alalibo T."/>
            <person name="Bozkurt T.O."/>
            <person name="Ah-Fong A.M."/>
            <person name="Alvarado L."/>
            <person name="Anderson V.L."/>
            <person name="Armstrong M.R."/>
            <person name="Avrova A."/>
            <person name="Baxter L."/>
            <person name="Beynon J."/>
            <person name="Boevink P.C."/>
            <person name="Bollmann S.R."/>
            <person name="Bos J.I."/>
            <person name="Bulone V."/>
            <person name="Cai G."/>
            <person name="Cakir C."/>
            <person name="Carrington J.C."/>
            <person name="Chawner M."/>
            <person name="Conti L."/>
            <person name="Costanzo S."/>
            <person name="Ewan R."/>
            <person name="Fahlgren N."/>
            <person name="Fischbach M.A."/>
            <person name="Fugelstad J."/>
            <person name="Gilroy E.M."/>
            <person name="Gnerre S."/>
            <person name="Green P.J."/>
            <person name="Grenville-Briggs L.J."/>
            <person name="Griffith J."/>
            <person name="Grunwald N.J."/>
            <person name="Horn K."/>
            <person name="Horner N.R."/>
            <person name="Hu C.H."/>
            <person name="Huitema E."/>
            <person name="Jeong D.H."/>
            <person name="Jones A.M."/>
            <person name="Jones J.D."/>
            <person name="Jones R.W."/>
            <person name="Karlsson E.K."/>
            <person name="Kunjeti S.G."/>
            <person name="Lamour K."/>
            <person name="Liu Z."/>
            <person name="Ma L."/>
            <person name="Maclean D."/>
            <person name="Chibucos M.C."/>
            <person name="McDonald H."/>
            <person name="McWalters J."/>
            <person name="Meijer H.J."/>
            <person name="Morgan W."/>
            <person name="Morris P.F."/>
            <person name="Munro C.A."/>
            <person name="O'Neill K."/>
            <person name="Ospina-Giraldo M."/>
            <person name="Pinzon A."/>
            <person name="Pritchard L."/>
            <person name="Ramsahoye B."/>
            <person name="Ren Q."/>
            <person name="Restrepo S."/>
            <person name="Roy S."/>
            <person name="Sadanandom A."/>
            <person name="Savidor A."/>
            <person name="Schornack S."/>
            <person name="Schwartz D.C."/>
            <person name="Schumann U.D."/>
            <person name="Schwessinger B."/>
            <person name="Seyer L."/>
            <person name="Sharpe T."/>
            <person name="Silvar C."/>
            <person name="Song J."/>
            <person name="Studholme D.J."/>
            <person name="Sykes S."/>
            <person name="Thines M."/>
            <person name="van de Vondervoort P.J."/>
            <person name="Phuntumart V."/>
            <person name="Wawra S."/>
            <person name="Weide R."/>
            <person name="Win J."/>
            <person name="Young C."/>
            <person name="Zhou S."/>
            <person name="Fry W."/>
            <person name="Meyers B.C."/>
            <person name="van West P."/>
            <person name="Ristaino J."/>
            <person name="Govers F."/>
            <person name="Birch P.R."/>
            <person name="Whisson S.C."/>
            <person name="Judelson H.S."/>
            <person name="Nusbaum C."/>
        </authorList>
    </citation>
    <scope>NUCLEOTIDE SEQUENCE [LARGE SCALE GENOMIC DNA]</scope>
    <source>
        <strain evidence="3">T30-4</strain>
    </source>
</reference>
<dbReference type="KEGG" id="pif:PITG_11634"/>
<evidence type="ECO:0000256" key="1">
    <source>
        <dbReference type="SAM" id="MobiDB-lite"/>
    </source>
</evidence>
<dbReference type="HOGENOM" id="CLU_2364201_0_0_1"/>